<comment type="caution">
    <text evidence="1">The sequence shown here is derived from an EMBL/GenBank/DDBJ whole genome shotgun (WGS) entry which is preliminary data.</text>
</comment>
<organism evidence="1 2">
    <name type="scientific">Tanacetum coccineum</name>
    <dbReference type="NCBI Taxonomy" id="301880"/>
    <lineage>
        <taxon>Eukaryota</taxon>
        <taxon>Viridiplantae</taxon>
        <taxon>Streptophyta</taxon>
        <taxon>Embryophyta</taxon>
        <taxon>Tracheophyta</taxon>
        <taxon>Spermatophyta</taxon>
        <taxon>Magnoliopsida</taxon>
        <taxon>eudicotyledons</taxon>
        <taxon>Gunneridae</taxon>
        <taxon>Pentapetalae</taxon>
        <taxon>asterids</taxon>
        <taxon>campanulids</taxon>
        <taxon>Asterales</taxon>
        <taxon>Asteraceae</taxon>
        <taxon>Asteroideae</taxon>
        <taxon>Anthemideae</taxon>
        <taxon>Anthemidinae</taxon>
        <taxon>Tanacetum</taxon>
    </lineage>
</organism>
<gene>
    <name evidence="1" type="ORF">Tco_0802665</name>
</gene>
<reference evidence="1" key="1">
    <citation type="journal article" date="2022" name="Int. J. Mol. Sci.">
        <title>Draft Genome of Tanacetum Coccineum: Genomic Comparison of Closely Related Tanacetum-Family Plants.</title>
        <authorList>
            <person name="Yamashiro T."/>
            <person name="Shiraishi A."/>
            <person name="Nakayama K."/>
            <person name="Satake H."/>
        </authorList>
    </citation>
    <scope>NUCLEOTIDE SEQUENCE</scope>
</reference>
<proteinExistence type="predicted"/>
<keyword evidence="2" id="KW-1185">Reference proteome</keyword>
<protein>
    <recommendedName>
        <fullName evidence="3">Hexosyltransferase</fullName>
    </recommendedName>
</protein>
<name>A0ABQ5A3K0_9ASTR</name>
<evidence type="ECO:0000313" key="1">
    <source>
        <dbReference type="EMBL" id="GJS95697.1"/>
    </source>
</evidence>
<dbReference type="EMBL" id="BQNB010011829">
    <property type="protein sequence ID" value="GJS95697.1"/>
    <property type="molecule type" value="Genomic_DNA"/>
</dbReference>
<sequence length="479" mass="56482">MSDKKKKSTMKGFATNDQSDYYLRITSITVNEKNAYELKGKFLDDLHKNAFSGTNGEDTLEHIEYFLKIVDLIDLPNVNQDKLRIVVFPISLVGDAWRWFDGIKGTITSWVNLTAKFFGKYYPPSHAGKVNTLIIKWDPTNSEFENWLASKFMNYMMMDIFTKGALWDYWKLGSDEVEPTNEKTFYLEETNRDNEQEIGEIFRIETNLFDYEIPLCEKFKEFNYLLKIDSDVLINDIVGFKTYDEYKDDWIYGWNKNVPWVHEKPWTDTGVWTEPTLVVHYCKPFNYKTRCSEWPTCSWREDGYCNGGNLPGAYIVGNALSYQDLEWYDALKDIKLKEEALRNKTIMEGLIDEDVESNNEGWKSWDDFEITNVDHNKWEYENEHEDGEIYELCGDETHELPVCNTRRFEMIKYSFRQDEEYVAVKEDEYEDLTSTSDDACQAYQEIFRMMDEGWMDLAAKKSTKLVKYLQSGNLEVLES</sequence>
<dbReference type="Proteomes" id="UP001151760">
    <property type="component" value="Unassembled WGS sequence"/>
</dbReference>
<accession>A0ABQ5A3K0</accession>
<evidence type="ECO:0000313" key="2">
    <source>
        <dbReference type="Proteomes" id="UP001151760"/>
    </source>
</evidence>
<reference evidence="1" key="2">
    <citation type="submission" date="2022-01" db="EMBL/GenBank/DDBJ databases">
        <authorList>
            <person name="Yamashiro T."/>
            <person name="Shiraishi A."/>
            <person name="Satake H."/>
            <person name="Nakayama K."/>
        </authorList>
    </citation>
    <scope>NUCLEOTIDE SEQUENCE</scope>
</reference>
<evidence type="ECO:0008006" key="3">
    <source>
        <dbReference type="Google" id="ProtNLM"/>
    </source>
</evidence>